<evidence type="ECO:0000256" key="3">
    <source>
        <dbReference type="ARBA" id="ARBA00022603"/>
    </source>
</evidence>
<comment type="function">
    <text evidence="6">Specifically methylates the N4 position of cytidine in position 1402 (C1402) of 16S rRNA.</text>
</comment>
<protein>
    <recommendedName>
        <fullName evidence="6">Ribosomal RNA small subunit methyltransferase H</fullName>
        <ecNumber evidence="6">2.1.1.199</ecNumber>
    </recommendedName>
    <alternativeName>
        <fullName evidence="6">16S rRNA m(4)C1402 methyltransferase</fullName>
    </alternativeName>
    <alternativeName>
        <fullName evidence="6">rRNA (cytosine-N(4)-)-methyltransferase RsmH</fullName>
    </alternativeName>
</protein>
<dbReference type="Gene3D" id="3.40.50.150">
    <property type="entry name" value="Vaccinia Virus protein VP39"/>
    <property type="match status" value="1"/>
</dbReference>
<comment type="subcellular location">
    <subcellularLocation>
        <location evidence="6">Cytoplasm</location>
    </subcellularLocation>
</comment>
<dbReference type="Pfam" id="PF01795">
    <property type="entry name" value="Methyltransf_5"/>
    <property type="match status" value="1"/>
</dbReference>
<organism evidence="7 8">
    <name type="scientific">Candidatus Giovannonibacteria bacterium GW2011_GWA2_45_21</name>
    <dbReference type="NCBI Taxonomy" id="1618649"/>
    <lineage>
        <taxon>Bacteria</taxon>
        <taxon>Candidatus Giovannoniibacteriota</taxon>
    </lineage>
</organism>
<gene>
    <name evidence="6" type="primary">rsmH</name>
    <name evidence="7" type="ORF">UX06_C0006G0009</name>
</gene>
<evidence type="ECO:0000313" key="8">
    <source>
        <dbReference type="Proteomes" id="UP000034696"/>
    </source>
</evidence>
<comment type="similarity">
    <text evidence="1 6">Belongs to the methyltransferase superfamily. RsmH family.</text>
</comment>
<keyword evidence="5 6" id="KW-0949">S-adenosyl-L-methionine</keyword>
<dbReference type="SUPFAM" id="SSF81799">
    <property type="entry name" value="Putative methyltransferase TM0872, insert domain"/>
    <property type="match status" value="1"/>
</dbReference>
<dbReference type="GO" id="GO:0070475">
    <property type="term" value="P:rRNA base methylation"/>
    <property type="evidence" value="ECO:0007669"/>
    <property type="project" value="UniProtKB-UniRule"/>
</dbReference>
<proteinExistence type="inferred from homology"/>
<dbReference type="GO" id="GO:0071424">
    <property type="term" value="F:rRNA (cytosine-N4-)-methyltransferase activity"/>
    <property type="evidence" value="ECO:0007669"/>
    <property type="project" value="UniProtKB-UniRule"/>
</dbReference>
<dbReference type="Gene3D" id="1.10.150.170">
    <property type="entry name" value="Putative methyltransferase TM0872, insert domain"/>
    <property type="match status" value="1"/>
</dbReference>
<dbReference type="PATRIC" id="fig|1618649.3.peg.146"/>
<evidence type="ECO:0000256" key="5">
    <source>
        <dbReference type="ARBA" id="ARBA00022691"/>
    </source>
</evidence>
<dbReference type="AlphaFoldDB" id="A0A0G1PHK4"/>
<dbReference type="HAMAP" id="MF_01007">
    <property type="entry name" value="16SrRNA_methyltr_H"/>
    <property type="match status" value="1"/>
</dbReference>
<keyword evidence="3 6" id="KW-0489">Methyltransferase</keyword>
<dbReference type="InterPro" id="IPR002903">
    <property type="entry name" value="RsmH"/>
</dbReference>
<dbReference type="PANTHER" id="PTHR11265:SF0">
    <property type="entry name" value="12S RRNA N4-METHYLCYTIDINE METHYLTRANSFERASE"/>
    <property type="match status" value="1"/>
</dbReference>
<name>A0A0G1PHK4_9BACT</name>
<evidence type="ECO:0000256" key="6">
    <source>
        <dbReference type="HAMAP-Rule" id="MF_01007"/>
    </source>
</evidence>
<comment type="caution">
    <text evidence="7">The sequence shown here is derived from an EMBL/GenBank/DDBJ whole genome shotgun (WGS) entry which is preliminary data.</text>
</comment>
<evidence type="ECO:0000256" key="1">
    <source>
        <dbReference type="ARBA" id="ARBA00010396"/>
    </source>
</evidence>
<evidence type="ECO:0000256" key="2">
    <source>
        <dbReference type="ARBA" id="ARBA00022552"/>
    </source>
</evidence>
<accession>A0A0G1PHK4</accession>
<keyword evidence="4 6" id="KW-0808">Transferase</keyword>
<dbReference type="EMBL" id="LCKT01000006">
    <property type="protein sequence ID" value="KKU04893.1"/>
    <property type="molecule type" value="Genomic_DNA"/>
</dbReference>
<evidence type="ECO:0000313" key="7">
    <source>
        <dbReference type="EMBL" id="KKU04893.1"/>
    </source>
</evidence>
<keyword evidence="2 6" id="KW-0698">rRNA processing</keyword>
<feature type="binding site" evidence="6">
    <location>
        <position position="96"/>
    </location>
    <ligand>
        <name>S-adenosyl-L-methionine</name>
        <dbReference type="ChEBI" id="CHEBI:59789"/>
    </ligand>
</feature>
<dbReference type="Proteomes" id="UP000034696">
    <property type="component" value="Unassembled WGS sequence"/>
</dbReference>
<sequence length="290" mass="32292">MHIPVLLKEVLYGLAIKKGEIFLDCTAGGGGHSGAVCHQLGSSIKIVAIDQDEDAVNRVKEELFPCDGIVKIGNFRNLDRILDETGTKQPNKILFDLGLSSNQLEESHRGFSFQRDEPLLMTFEKNPLDYRATAAGIINGWNQEEIVDILLRFGEERRARKIAEAIITERKRQPITTAKQLADIVAKVIPRGKIHPATKTFQALRIAVNDELNALTEGLRQSFQRLAPNGRLAVISFHSLEDRIVKNFFRDKNKAGLGKVLTKKPIVPTAEEITGNGRARSAKLRIIEKV</sequence>
<feature type="binding site" evidence="6">
    <location>
        <position position="103"/>
    </location>
    <ligand>
        <name>S-adenosyl-L-methionine</name>
        <dbReference type="ChEBI" id="CHEBI:59789"/>
    </ligand>
</feature>
<dbReference type="InterPro" id="IPR023397">
    <property type="entry name" value="SAM-dep_MeTrfase_MraW_recog"/>
</dbReference>
<dbReference type="NCBIfam" id="TIGR00006">
    <property type="entry name" value="16S rRNA (cytosine(1402)-N(4))-methyltransferase RsmH"/>
    <property type="match status" value="1"/>
</dbReference>
<dbReference type="EC" id="2.1.1.199" evidence="6"/>
<comment type="catalytic activity">
    <reaction evidence="6">
        <text>cytidine(1402) in 16S rRNA + S-adenosyl-L-methionine = N(4)-methylcytidine(1402) in 16S rRNA + S-adenosyl-L-homocysteine + H(+)</text>
        <dbReference type="Rhea" id="RHEA:42928"/>
        <dbReference type="Rhea" id="RHEA-COMP:10286"/>
        <dbReference type="Rhea" id="RHEA-COMP:10287"/>
        <dbReference type="ChEBI" id="CHEBI:15378"/>
        <dbReference type="ChEBI" id="CHEBI:57856"/>
        <dbReference type="ChEBI" id="CHEBI:59789"/>
        <dbReference type="ChEBI" id="CHEBI:74506"/>
        <dbReference type="ChEBI" id="CHEBI:82748"/>
        <dbReference type="EC" id="2.1.1.199"/>
    </reaction>
</comment>
<keyword evidence="6" id="KW-0963">Cytoplasm</keyword>
<dbReference type="PIRSF" id="PIRSF004486">
    <property type="entry name" value="MraW"/>
    <property type="match status" value="1"/>
</dbReference>
<feature type="binding site" evidence="6">
    <location>
        <position position="75"/>
    </location>
    <ligand>
        <name>S-adenosyl-L-methionine</name>
        <dbReference type="ChEBI" id="CHEBI:59789"/>
    </ligand>
</feature>
<dbReference type="SUPFAM" id="SSF53335">
    <property type="entry name" value="S-adenosyl-L-methionine-dependent methyltransferases"/>
    <property type="match status" value="1"/>
</dbReference>
<dbReference type="InterPro" id="IPR029063">
    <property type="entry name" value="SAM-dependent_MTases_sf"/>
</dbReference>
<dbReference type="PANTHER" id="PTHR11265">
    <property type="entry name" value="S-ADENOSYL-METHYLTRANSFERASE MRAW"/>
    <property type="match status" value="1"/>
</dbReference>
<feature type="binding site" evidence="6">
    <location>
        <begin position="30"/>
        <end position="32"/>
    </location>
    <ligand>
        <name>S-adenosyl-L-methionine</name>
        <dbReference type="ChEBI" id="CHEBI:59789"/>
    </ligand>
</feature>
<feature type="binding site" evidence="6">
    <location>
        <position position="50"/>
    </location>
    <ligand>
        <name>S-adenosyl-L-methionine</name>
        <dbReference type="ChEBI" id="CHEBI:59789"/>
    </ligand>
</feature>
<evidence type="ECO:0000256" key="4">
    <source>
        <dbReference type="ARBA" id="ARBA00022679"/>
    </source>
</evidence>
<dbReference type="GO" id="GO:0005737">
    <property type="term" value="C:cytoplasm"/>
    <property type="evidence" value="ECO:0007669"/>
    <property type="project" value="UniProtKB-SubCell"/>
</dbReference>
<reference evidence="7 8" key="1">
    <citation type="journal article" date="2015" name="Nature">
        <title>rRNA introns, odd ribosomes, and small enigmatic genomes across a large radiation of phyla.</title>
        <authorList>
            <person name="Brown C.T."/>
            <person name="Hug L.A."/>
            <person name="Thomas B.C."/>
            <person name="Sharon I."/>
            <person name="Castelle C.J."/>
            <person name="Singh A."/>
            <person name="Wilkins M.J."/>
            <person name="Williams K.H."/>
            <person name="Banfield J.F."/>
        </authorList>
    </citation>
    <scope>NUCLEOTIDE SEQUENCE [LARGE SCALE GENOMIC DNA]</scope>
</reference>